<organism evidence="3 4">
    <name type="scientific">Amycolatopsis alba DSM 44262</name>
    <dbReference type="NCBI Taxonomy" id="1125972"/>
    <lineage>
        <taxon>Bacteria</taxon>
        <taxon>Bacillati</taxon>
        <taxon>Actinomycetota</taxon>
        <taxon>Actinomycetes</taxon>
        <taxon>Pseudonocardiales</taxon>
        <taxon>Pseudonocardiaceae</taxon>
        <taxon>Amycolatopsis</taxon>
    </lineage>
</organism>
<dbReference type="AlphaFoldDB" id="A0A229RPW1"/>
<accession>A0A229RPW1</accession>
<dbReference type="Pfam" id="PF08327">
    <property type="entry name" value="AHSA1"/>
    <property type="match status" value="1"/>
</dbReference>
<reference evidence="3 4" key="1">
    <citation type="submission" date="2017-07" db="EMBL/GenBank/DDBJ databases">
        <title>Amycolatopsis alba DSM 44262 Genome sequencing and assembly.</title>
        <authorList>
            <person name="Kaur N."/>
            <person name="Mayilraj S."/>
        </authorList>
    </citation>
    <scope>NUCLEOTIDE SEQUENCE [LARGE SCALE GENOMIC DNA]</scope>
    <source>
        <strain evidence="3 4">DSM 44262</strain>
    </source>
</reference>
<sequence length="147" mass="16533">MSEKELTITRVFDAPRELVFQAWTVPEQFANWMGPKGFTASGVQMDLAEGGAWRVTIGNLEGDEHTAAGVYREISAPERLVFTFSWVSSPEEATLVTVDFTDLGDKTGMTFHQGEFRSADSRDEHRAGWSETFEDLTAHLTRQETNR</sequence>
<dbReference type="InterPro" id="IPR013538">
    <property type="entry name" value="ASHA1/2-like_C"/>
</dbReference>
<comment type="similarity">
    <text evidence="1">Belongs to the AHA1 family.</text>
</comment>
<evidence type="ECO:0000256" key="1">
    <source>
        <dbReference type="ARBA" id="ARBA00006817"/>
    </source>
</evidence>
<evidence type="ECO:0000313" key="3">
    <source>
        <dbReference type="EMBL" id="OXM48683.1"/>
    </source>
</evidence>
<comment type="caution">
    <text evidence="3">The sequence shown here is derived from an EMBL/GenBank/DDBJ whole genome shotgun (WGS) entry which is preliminary data.</text>
</comment>
<dbReference type="Gene3D" id="3.30.530.20">
    <property type="match status" value="1"/>
</dbReference>
<protein>
    <submittedName>
        <fullName evidence="3">Polyketide cyclase</fullName>
    </submittedName>
</protein>
<dbReference type="SUPFAM" id="SSF55961">
    <property type="entry name" value="Bet v1-like"/>
    <property type="match status" value="1"/>
</dbReference>
<dbReference type="Proteomes" id="UP000215563">
    <property type="component" value="Unassembled WGS sequence"/>
</dbReference>
<proteinExistence type="inferred from homology"/>
<evidence type="ECO:0000259" key="2">
    <source>
        <dbReference type="Pfam" id="PF08327"/>
    </source>
</evidence>
<dbReference type="OrthoDB" id="3365660at2"/>
<dbReference type="EMBL" id="NMQU01000058">
    <property type="protein sequence ID" value="OXM48683.1"/>
    <property type="molecule type" value="Genomic_DNA"/>
</dbReference>
<name>A0A229RPW1_AMYAL</name>
<keyword evidence="4" id="KW-1185">Reference proteome</keyword>
<feature type="domain" description="Activator of Hsp90 ATPase homologue 1/2-like C-terminal" evidence="2">
    <location>
        <begin position="13"/>
        <end position="140"/>
    </location>
</feature>
<evidence type="ECO:0000313" key="4">
    <source>
        <dbReference type="Proteomes" id="UP000215563"/>
    </source>
</evidence>
<gene>
    <name evidence="3" type="ORF">CFP75_20815</name>
</gene>
<dbReference type="RefSeq" id="WP_020637514.1">
    <property type="nucleotide sequence ID" value="NZ_KB913032.1"/>
</dbReference>
<dbReference type="InterPro" id="IPR023393">
    <property type="entry name" value="START-like_dom_sf"/>
</dbReference>